<name>A0A0M9WHW8_9EURO</name>
<sequence length="72" mass="8113">MYQGNQVSLLFKFSLRVLTGQRPYLHKMGPILRPLPQPLQRRRNHPPAVGRTARSPACAGRNLCALVSTYDP</sequence>
<accession>A0A0M9WHW8</accession>
<dbReference type="AlphaFoldDB" id="A0A0M9WHW8"/>
<keyword evidence="3" id="KW-1185">Reference proteome</keyword>
<gene>
    <name evidence="2" type="ORF">ACN38_g3497</name>
</gene>
<evidence type="ECO:0000313" key="2">
    <source>
        <dbReference type="EMBL" id="KOS45513.1"/>
    </source>
</evidence>
<evidence type="ECO:0000256" key="1">
    <source>
        <dbReference type="SAM" id="MobiDB-lite"/>
    </source>
</evidence>
<feature type="region of interest" description="Disordered" evidence="1">
    <location>
        <begin position="35"/>
        <end position="54"/>
    </location>
</feature>
<protein>
    <submittedName>
        <fullName evidence="2">Uncharacterized protein</fullName>
    </submittedName>
</protein>
<comment type="caution">
    <text evidence="2">The sequence shown here is derived from an EMBL/GenBank/DDBJ whole genome shotgun (WGS) entry which is preliminary data.</text>
</comment>
<dbReference type="Proteomes" id="UP000037696">
    <property type="component" value="Unassembled WGS sequence"/>
</dbReference>
<reference evidence="2 3" key="1">
    <citation type="submission" date="2015-08" db="EMBL/GenBank/DDBJ databases">
        <title>Genome sequencing of Penicillium nordicum.</title>
        <authorList>
            <person name="Nguyen H.D."/>
            <person name="Seifert K.A."/>
        </authorList>
    </citation>
    <scope>NUCLEOTIDE SEQUENCE [LARGE SCALE GENOMIC DNA]</scope>
    <source>
        <strain evidence="2 3">DAOMC 185683</strain>
    </source>
</reference>
<evidence type="ECO:0000313" key="3">
    <source>
        <dbReference type="Proteomes" id="UP000037696"/>
    </source>
</evidence>
<dbReference type="EMBL" id="LHQQ01000042">
    <property type="protein sequence ID" value="KOS45513.1"/>
    <property type="molecule type" value="Genomic_DNA"/>
</dbReference>
<proteinExistence type="predicted"/>
<organism evidence="2 3">
    <name type="scientific">Penicillium nordicum</name>
    <dbReference type="NCBI Taxonomy" id="229535"/>
    <lineage>
        <taxon>Eukaryota</taxon>
        <taxon>Fungi</taxon>
        <taxon>Dikarya</taxon>
        <taxon>Ascomycota</taxon>
        <taxon>Pezizomycotina</taxon>
        <taxon>Eurotiomycetes</taxon>
        <taxon>Eurotiomycetidae</taxon>
        <taxon>Eurotiales</taxon>
        <taxon>Aspergillaceae</taxon>
        <taxon>Penicillium</taxon>
    </lineage>
</organism>